<accession>A0A0F9LLL2</accession>
<dbReference type="AlphaFoldDB" id="A0A0F9LLL2"/>
<sequence length="23" mass="2216">MTCASSLSRSVVGLTGAGNSGFL</sequence>
<reference evidence="2" key="1">
    <citation type="journal article" date="2015" name="Nature">
        <title>Complex archaea that bridge the gap between prokaryotes and eukaryotes.</title>
        <authorList>
            <person name="Spang A."/>
            <person name="Saw J.H."/>
            <person name="Jorgensen S.L."/>
            <person name="Zaremba-Niedzwiedzka K."/>
            <person name="Martijn J."/>
            <person name="Lind A.E."/>
            <person name="van Eijk R."/>
            <person name="Schleper C."/>
            <person name="Guy L."/>
            <person name="Ettema T.J."/>
        </authorList>
    </citation>
    <scope>NUCLEOTIDE SEQUENCE</scope>
</reference>
<evidence type="ECO:0000256" key="1">
    <source>
        <dbReference type="SAM" id="MobiDB-lite"/>
    </source>
</evidence>
<gene>
    <name evidence="2" type="ORF">LCGC14_1183400</name>
</gene>
<name>A0A0F9LLL2_9ZZZZ</name>
<evidence type="ECO:0000313" key="2">
    <source>
        <dbReference type="EMBL" id="KKM95924.1"/>
    </source>
</evidence>
<protein>
    <submittedName>
        <fullName evidence="2">Uncharacterized protein</fullName>
    </submittedName>
</protein>
<proteinExistence type="predicted"/>
<feature type="non-terminal residue" evidence="2">
    <location>
        <position position="23"/>
    </location>
</feature>
<dbReference type="EMBL" id="LAZR01005947">
    <property type="protein sequence ID" value="KKM95924.1"/>
    <property type="molecule type" value="Genomic_DNA"/>
</dbReference>
<organism evidence="2">
    <name type="scientific">marine sediment metagenome</name>
    <dbReference type="NCBI Taxonomy" id="412755"/>
    <lineage>
        <taxon>unclassified sequences</taxon>
        <taxon>metagenomes</taxon>
        <taxon>ecological metagenomes</taxon>
    </lineage>
</organism>
<feature type="region of interest" description="Disordered" evidence="1">
    <location>
        <begin position="1"/>
        <end position="23"/>
    </location>
</feature>
<comment type="caution">
    <text evidence="2">The sequence shown here is derived from an EMBL/GenBank/DDBJ whole genome shotgun (WGS) entry which is preliminary data.</text>
</comment>